<comment type="similarity">
    <text evidence="1">Belongs to the nuclear hormone receptor family. NR1 subfamily.</text>
</comment>
<evidence type="ECO:0000259" key="15">
    <source>
        <dbReference type="PROSITE" id="PS51843"/>
    </source>
</evidence>
<dbReference type="InterPro" id="IPR001628">
    <property type="entry name" value="Znf_hrmn_rcpt"/>
</dbReference>
<dbReference type="InterPro" id="IPR003078">
    <property type="entry name" value="Retinoic_acid_rcpt"/>
</dbReference>
<dbReference type="InterPro" id="IPR035500">
    <property type="entry name" value="NHR-like_dom_sf"/>
</dbReference>
<keyword evidence="9 12" id="KW-0539">Nucleus</keyword>
<dbReference type="Gene3D" id="1.10.565.10">
    <property type="entry name" value="Retinoid X Receptor"/>
    <property type="match status" value="1"/>
</dbReference>
<feature type="region of interest" description="Disordered" evidence="13">
    <location>
        <begin position="373"/>
        <end position="416"/>
    </location>
</feature>
<evidence type="ECO:0000256" key="13">
    <source>
        <dbReference type="SAM" id="MobiDB-lite"/>
    </source>
</evidence>
<evidence type="ECO:0000256" key="3">
    <source>
        <dbReference type="ARBA" id="ARBA00022771"/>
    </source>
</evidence>
<dbReference type="PRINTS" id="PR01292">
    <property type="entry name" value="RETNOICACIDR"/>
</dbReference>
<keyword evidence="4 12" id="KW-0862">Zinc</keyword>
<keyword evidence="7 12" id="KW-0804">Transcription</keyword>
<dbReference type="GeneTree" id="ENSGT00940000156196"/>
<dbReference type="Pfam" id="PF00105">
    <property type="entry name" value="zf-C4"/>
    <property type="match status" value="1"/>
</dbReference>
<dbReference type="Ensembl" id="ENSCMIT00000037913.1">
    <property type="protein sequence ID" value="ENSCMIP00000037372.1"/>
    <property type="gene ID" value="ENSCMIG00000015711.1"/>
</dbReference>
<accession>A0A4W3J5M4</accession>
<dbReference type="PROSITE" id="PS00031">
    <property type="entry name" value="NUCLEAR_REC_DBD_1"/>
    <property type="match status" value="1"/>
</dbReference>
<evidence type="ECO:0000256" key="1">
    <source>
        <dbReference type="ARBA" id="ARBA00008092"/>
    </source>
</evidence>
<dbReference type="CDD" id="cd06964">
    <property type="entry name" value="NR_DBD_RAR"/>
    <property type="match status" value="1"/>
</dbReference>
<dbReference type="SUPFAM" id="SSF48508">
    <property type="entry name" value="Nuclear receptor ligand-binding domain"/>
    <property type="match status" value="1"/>
</dbReference>
<dbReference type="PROSITE" id="PS51843">
    <property type="entry name" value="NR_LBD"/>
    <property type="match status" value="1"/>
</dbReference>
<dbReference type="PROSITE" id="PS51030">
    <property type="entry name" value="NUCLEAR_REC_DBD_2"/>
    <property type="match status" value="1"/>
</dbReference>
<dbReference type="InterPro" id="IPR047158">
    <property type="entry name" value="NR_LBD_RAR"/>
</dbReference>
<evidence type="ECO:0000256" key="12">
    <source>
        <dbReference type="RuleBase" id="RU004334"/>
    </source>
</evidence>
<evidence type="ECO:0000256" key="2">
    <source>
        <dbReference type="ARBA" id="ARBA00022723"/>
    </source>
</evidence>
<dbReference type="FunFam" id="1.10.565.10:FF:000073">
    <property type="entry name" value="Retinoic acid receptor beta"/>
    <property type="match status" value="1"/>
</dbReference>
<dbReference type="PANTHER" id="PTHR24085">
    <property type="entry name" value="NUCLEAR HORMONE RECEPTOR"/>
    <property type="match status" value="1"/>
</dbReference>
<evidence type="ECO:0000256" key="8">
    <source>
        <dbReference type="ARBA" id="ARBA00023170"/>
    </source>
</evidence>
<dbReference type="FunFam" id="3.30.50.10:FF:000004">
    <property type="entry name" value="Retinoic acid receptor beta isoform"/>
    <property type="match status" value="1"/>
</dbReference>
<keyword evidence="5 12" id="KW-0805">Transcription regulation</keyword>
<dbReference type="GO" id="GO:0048384">
    <property type="term" value="P:retinoic acid receptor signaling pathway"/>
    <property type="evidence" value="ECO:0007669"/>
    <property type="project" value="InterPro"/>
</dbReference>
<feature type="domain" description="Nuclear receptor" evidence="14">
    <location>
        <begin position="41"/>
        <end position="116"/>
    </location>
</feature>
<evidence type="ECO:0000259" key="14">
    <source>
        <dbReference type="PROSITE" id="PS51030"/>
    </source>
</evidence>
<evidence type="ECO:0000313" key="16">
    <source>
        <dbReference type="Ensembl" id="ENSCMIP00000037372.1"/>
    </source>
</evidence>
<name>A0A4W3J5M4_CALMI</name>
<dbReference type="AlphaFoldDB" id="A0A4W3J5M4"/>
<dbReference type="InterPro" id="IPR001723">
    <property type="entry name" value="Nuclear_hrmn_rcpt"/>
</dbReference>
<dbReference type="PRINTS" id="PR00398">
    <property type="entry name" value="STRDHORMONER"/>
</dbReference>
<keyword evidence="8 12" id="KW-0675">Receptor</keyword>
<evidence type="ECO:0000256" key="9">
    <source>
        <dbReference type="ARBA" id="ARBA00023242"/>
    </source>
</evidence>
<proteinExistence type="inferred from homology"/>
<reference evidence="16" key="5">
    <citation type="submission" date="2025-09" db="UniProtKB">
        <authorList>
            <consortium name="Ensembl"/>
        </authorList>
    </citation>
    <scope>IDENTIFICATION</scope>
</reference>
<feature type="compositionally biased region" description="Polar residues" evidence="13">
    <location>
        <begin position="382"/>
        <end position="392"/>
    </location>
</feature>
<protein>
    <recommendedName>
        <fullName evidence="10">Retinoic acid receptor beta</fullName>
    </recommendedName>
    <alternativeName>
        <fullName evidence="11">Nuclear receptor subfamily 1 group B member 2</fullName>
    </alternativeName>
</protein>
<feature type="domain" description="NR LBD" evidence="15">
    <location>
        <begin position="139"/>
        <end position="373"/>
    </location>
</feature>
<dbReference type="PANTHER" id="PTHR24085:SF5">
    <property type="entry name" value="RETINOIC ACID RECEPTOR BETA"/>
    <property type="match status" value="1"/>
</dbReference>
<evidence type="ECO:0000256" key="7">
    <source>
        <dbReference type="ARBA" id="ARBA00023163"/>
    </source>
</evidence>
<reference evidence="17" key="2">
    <citation type="journal article" date="2007" name="PLoS Biol.">
        <title>Survey sequencing and comparative analysis of the elephant shark (Callorhinchus milii) genome.</title>
        <authorList>
            <person name="Venkatesh B."/>
            <person name="Kirkness E.F."/>
            <person name="Loh Y.H."/>
            <person name="Halpern A.L."/>
            <person name="Lee A.P."/>
            <person name="Johnson J."/>
            <person name="Dandona N."/>
            <person name="Viswanathan L.D."/>
            <person name="Tay A."/>
            <person name="Venter J.C."/>
            <person name="Strausberg R.L."/>
            <person name="Brenner S."/>
        </authorList>
    </citation>
    <scope>NUCLEOTIDE SEQUENCE [LARGE SCALE GENOMIC DNA]</scope>
</reference>
<dbReference type="GO" id="GO:0005667">
    <property type="term" value="C:transcription regulator complex"/>
    <property type="evidence" value="ECO:0007669"/>
    <property type="project" value="TreeGrafter"/>
</dbReference>
<dbReference type="PRINTS" id="PR00047">
    <property type="entry name" value="STROIDFINGER"/>
</dbReference>
<comment type="subcellular location">
    <subcellularLocation>
        <location evidence="12">Nucleus</location>
    </subcellularLocation>
</comment>
<dbReference type="Proteomes" id="UP000314986">
    <property type="component" value="Unassembled WGS sequence"/>
</dbReference>
<dbReference type="InterPro" id="IPR013088">
    <property type="entry name" value="Znf_NHR/GATA"/>
</dbReference>
<dbReference type="GO" id="GO:0071376">
    <property type="term" value="P:cellular response to corticotropin-releasing hormone stimulus"/>
    <property type="evidence" value="ECO:0007669"/>
    <property type="project" value="TreeGrafter"/>
</dbReference>
<dbReference type="GO" id="GO:0008270">
    <property type="term" value="F:zinc ion binding"/>
    <property type="evidence" value="ECO:0007669"/>
    <property type="project" value="UniProtKB-KW"/>
</dbReference>
<dbReference type="GO" id="GO:0004879">
    <property type="term" value="F:nuclear receptor activity"/>
    <property type="evidence" value="ECO:0007669"/>
    <property type="project" value="InterPro"/>
</dbReference>
<reference evidence="17" key="1">
    <citation type="journal article" date="2006" name="Science">
        <title>Ancient noncoding elements conserved in the human genome.</title>
        <authorList>
            <person name="Venkatesh B."/>
            <person name="Kirkness E.F."/>
            <person name="Loh Y.H."/>
            <person name="Halpern A.L."/>
            <person name="Lee A.P."/>
            <person name="Johnson J."/>
            <person name="Dandona N."/>
            <person name="Viswanathan L.D."/>
            <person name="Tay A."/>
            <person name="Venter J.C."/>
            <person name="Strausberg R.L."/>
            <person name="Brenner S."/>
        </authorList>
    </citation>
    <scope>NUCLEOTIDE SEQUENCE [LARGE SCALE GENOMIC DNA]</scope>
</reference>
<dbReference type="SUPFAM" id="SSF57716">
    <property type="entry name" value="Glucocorticoid receptor-like (DNA-binding domain)"/>
    <property type="match status" value="1"/>
</dbReference>
<dbReference type="SMART" id="SM00430">
    <property type="entry name" value="HOLI"/>
    <property type="match status" value="1"/>
</dbReference>
<sequence>ISALQKSKLLLASVGTIETQSTSSEEIVPSPPSPIPPPRVYKPCFVCQDKSSGYHYGVSACEGCKGFFRRSIQKNMVYTCHREKNCVINKVTRNRCQYCRLQKCFEVGMSKESVRNDRNKKKKEAPKQECSESYTMTAELEDLIEKICKAHQETFPSLCQLGKYTTNSSADHRVRLDLGLWDKFSELATKCIIKIVEFAKRLPGFTSLTIADQITLLKAACLDILILRICTRYTPDQDTMTFSDGLTLNRTQMHNAGFGPLTDLVFTFANQLLPLEMDDTETGLLSAICLICGDRQDLEDAGKVDKLQEPLLEALKIYIRKRRPNKPHMFPKILMKITDLRSISAKGAERVITLKLEIPGSMPPLIQEMLENSEGHDPLAPTANTSTETKGASSRGPEASPSPSHSPSSAANGPVT</sequence>
<evidence type="ECO:0000256" key="6">
    <source>
        <dbReference type="ARBA" id="ARBA00023125"/>
    </source>
</evidence>
<keyword evidence="17" id="KW-1185">Reference proteome</keyword>
<dbReference type="Pfam" id="PF00104">
    <property type="entry name" value="Hormone_recep"/>
    <property type="match status" value="1"/>
</dbReference>
<dbReference type="InterPro" id="IPR000536">
    <property type="entry name" value="Nucl_hrmn_rcpt_lig-bd"/>
</dbReference>
<dbReference type="GO" id="GO:0000978">
    <property type="term" value="F:RNA polymerase II cis-regulatory region sequence-specific DNA binding"/>
    <property type="evidence" value="ECO:0007669"/>
    <property type="project" value="TreeGrafter"/>
</dbReference>
<organism evidence="16 17">
    <name type="scientific">Callorhinchus milii</name>
    <name type="common">Ghost shark</name>
    <dbReference type="NCBI Taxonomy" id="7868"/>
    <lineage>
        <taxon>Eukaryota</taxon>
        <taxon>Metazoa</taxon>
        <taxon>Chordata</taxon>
        <taxon>Craniata</taxon>
        <taxon>Vertebrata</taxon>
        <taxon>Chondrichthyes</taxon>
        <taxon>Holocephali</taxon>
        <taxon>Chimaeriformes</taxon>
        <taxon>Callorhinchidae</taxon>
        <taxon>Callorhinchus</taxon>
    </lineage>
</organism>
<keyword evidence="2 12" id="KW-0479">Metal-binding</keyword>
<reference evidence="16" key="4">
    <citation type="submission" date="2025-08" db="UniProtKB">
        <authorList>
            <consortium name="Ensembl"/>
        </authorList>
    </citation>
    <scope>IDENTIFICATION</scope>
</reference>
<reference evidence="17" key="3">
    <citation type="journal article" date="2014" name="Nature">
        <title>Elephant shark genome provides unique insights into gnathostome evolution.</title>
        <authorList>
            <consortium name="International Elephant Shark Genome Sequencing Consortium"/>
            <person name="Venkatesh B."/>
            <person name="Lee A.P."/>
            <person name="Ravi V."/>
            <person name="Maurya A.K."/>
            <person name="Lian M.M."/>
            <person name="Swann J.B."/>
            <person name="Ohta Y."/>
            <person name="Flajnik M.F."/>
            <person name="Sutoh Y."/>
            <person name="Kasahara M."/>
            <person name="Hoon S."/>
            <person name="Gangu V."/>
            <person name="Roy S.W."/>
            <person name="Irimia M."/>
            <person name="Korzh V."/>
            <person name="Kondrychyn I."/>
            <person name="Lim Z.W."/>
            <person name="Tay B.H."/>
            <person name="Tohari S."/>
            <person name="Kong K.W."/>
            <person name="Ho S."/>
            <person name="Lorente-Galdos B."/>
            <person name="Quilez J."/>
            <person name="Marques-Bonet T."/>
            <person name="Raney B.J."/>
            <person name="Ingham P.W."/>
            <person name="Tay A."/>
            <person name="Hillier L.W."/>
            <person name="Minx P."/>
            <person name="Boehm T."/>
            <person name="Wilson R.K."/>
            <person name="Brenner S."/>
            <person name="Warren W.C."/>
        </authorList>
    </citation>
    <scope>NUCLEOTIDE SEQUENCE [LARGE SCALE GENOMIC DNA]</scope>
</reference>
<dbReference type="GO" id="GO:0035259">
    <property type="term" value="F:nuclear glucocorticoid receptor binding"/>
    <property type="evidence" value="ECO:0007669"/>
    <property type="project" value="TreeGrafter"/>
</dbReference>
<gene>
    <name evidence="16" type="primary">LOC103179947</name>
</gene>
<evidence type="ECO:0000256" key="11">
    <source>
        <dbReference type="ARBA" id="ARBA00042231"/>
    </source>
</evidence>
<dbReference type="SMART" id="SM00399">
    <property type="entry name" value="ZnF_C4"/>
    <property type="match status" value="1"/>
</dbReference>
<evidence type="ECO:0000256" key="5">
    <source>
        <dbReference type="ARBA" id="ARBA00023015"/>
    </source>
</evidence>
<evidence type="ECO:0000256" key="4">
    <source>
        <dbReference type="ARBA" id="ARBA00022833"/>
    </source>
</evidence>
<dbReference type="Gene3D" id="3.30.50.10">
    <property type="entry name" value="Erythroid Transcription Factor GATA-1, subunit A"/>
    <property type="match status" value="1"/>
</dbReference>
<keyword evidence="6 12" id="KW-0238">DNA-binding</keyword>
<dbReference type="CDD" id="cd06937">
    <property type="entry name" value="NR_LBD_RAR"/>
    <property type="match status" value="1"/>
</dbReference>
<keyword evidence="3 12" id="KW-0863">Zinc-finger</keyword>
<dbReference type="GO" id="GO:0005634">
    <property type="term" value="C:nucleus"/>
    <property type="evidence" value="ECO:0007669"/>
    <property type="project" value="UniProtKB-SubCell"/>
</dbReference>
<evidence type="ECO:0000313" key="17">
    <source>
        <dbReference type="Proteomes" id="UP000314986"/>
    </source>
</evidence>
<dbReference type="InterPro" id="IPR047159">
    <property type="entry name" value="NR_DBD_RAR"/>
</dbReference>
<feature type="compositionally biased region" description="Low complexity" evidence="13">
    <location>
        <begin position="399"/>
        <end position="416"/>
    </location>
</feature>
<evidence type="ECO:0000256" key="10">
    <source>
        <dbReference type="ARBA" id="ARBA00039627"/>
    </source>
</evidence>